<evidence type="ECO:0000313" key="2">
    <source>
        <dbReference type="EMBL" id="NDO72092.1"/>
    </source>
</evidence>
<evidence type="ECO:0000313" key="3">
    <source>
        <dbReference type="Proteomes" id="UP000474104"/>
    </source>
</evidence>
<dbReference type="EMBL" id="VIRB01000152">
    <property type="protein sequence ID" value="NDO72092.1"/>
    <property type="molecule type" value="Genomic_DNA"/>
</dbReference>
<reference evidence="2 3" key="1">
    <citation type="submission" date="2019-07" db="EMBL/GenBank/DDBJ databases">
        <title>Draft genome sequences of 15 bacterial species constituting the stable defined intestinal microbiota of the GM15 gnotobiotic mouse model.</title>
        <authorList>
            <person name="Elie C."/>
            <person name="Mathieu A."/>
            <person name="Saliou A."/>
            <person name="Darnaud M."/>
            <person name="Leulier F."/>
            <person name="Tamellini A."/>
        </authorList>
    </citation>
    <scope>NUCLEOTIDE SEQUENCE [LARGE SCALE GENOMIC DNA]</scope>
    <source>
        <strain evidence="3">ASF 502</strain>
    </source>
</reference>
<dbReference type="Proteomes" id="UP000474104">
    <property type="component" value="Unassembled WGS sequence"/>
</dbReference>
<organism evidence="2 3">
    <name type="scientific">Schaedlerella arabinosiphila</name>
    <dbReference type="NCBI Taxonomy" id="2044587"/>
    <lineage>
        <taxon>Bacteria</taxon>
        <taxon>Bacillati</taxon>
        <taxon>Bacillota</taxon>
        <taxon>Clostridia</taxon>
        <taxon>Lachnospirales</taxon>
        <taxon>Lachnospiraceae</taxon>
        <taxon>Schaedlerella</taxon>
    </lineage>
</organism>
<sequence length="258" mass="29436">MIGISNGSYPMTAGQTKYQTANNNKKSNGNHGFGTRLVNGQYYINVVRDKDNCDFLTFGEVDKIPGKYALKDGEPLGMHWRDSGAEYRFFHAAESTEENPILVARGVDEHGKLFEEKIDLRQINPYNTNQLEIDALSYFKPGEYKTIVTPFGSKDLGLQDRFDFITDYQRDIRACRRLNLRKEAAWLQEEVDFLLSFTNGSARPNKIGSAYTVDADFLADFANENSRNLELYSSAVRERMISGMARKCSEELSEMLWK</sequence>
<feature type="compositionally biased region" description="Polar residues" evidence="1">
    <location>
        <begin position="13"/>
        <end position="30"/>
    </location>
</feature>
<protein>
    <submittedName>
        <fullName evidence="2">Uncharacterized protein</fullName>
    </submittedName>
</protein>
<feature type="region of interest" description="Disordered" evidence="1">
    <location>
        <begin position="13"/>
        <end position="32"/>
    </location>
</feature>
<name>A0A9X5CCP2_9FIRM</name>
<gene>
    <name evidence="2" type="ORF">FMM80_27010</name>
</gene>
<evidence type="ECO:0000256" key="1">
    <source>
        <dbReference type="SAM" id="MobiDB-lite"/>
    </source>
</evidence>
<proteinExistence type="predicted"/>
<comment type="caution">
    <text evidence="2">The sequence shown here is derived from an EMBL/GenBank/DDBJ whole genome shotgun (WGS) entry which is preliminary data.</text>
</comment>
<accession>A0A9X5CCP2</accession>
<dbReference type="AlphaFoldDB" id="A0A9X5CCP2"/>